<sequence>MPPMPDPPLGRPCTLVTAAAGYGKTATVRRLLRGAQTHWYDRADVAYLVGPLLDDPAALAATLRRTVPPEPVRRPIWLVLDDLPRLPADRLGRLLQAAARLPDGLRLVLLTRHPPAPHVIGGWRRRGLLDVRGPGDLALTRDGIMTLLAGRVEWSEPALVDRVAAVTAGWPALVRLLVRSGPAGWPVLDGSGPGRPPAVGSPVAAFLLDEVLPELPAGTRRILRRAVHLDPVHAELLGGAAGRTGPELRRLADIGLLLRDSADDARYRPVPLVAAVLRRHLPLPPGQQPGLHRRAADWYVRHGLPEAALHAYRSAGDPVGTARLLEHSGADLLRTGAAGTVLTVVPGLPVGLRSARLRRLRADARRITGDWAGAVADYRELADPDRPLEPALAWRLCLVHYLRGAPHEALAAFAETTVDGSADHRHAEAALLGWAALAYGATGDAAACAQVAARARAAAPPVEAGPAYGTGPPAGDGPVDRVGAPDGPPAAVVHAVVEVAASLAAKLAGDRSAVIGHLGAALRLVRTAADPALEAWIRVHHSAVLSDAARYAEAAGEADLAVELAGTVGHQPVLALALAAAGTALARTGRLDEATSRYEQSISLCQRIGSQQVAFPLVRLGDLHLLRGRVSLARAAYEEAVRIAEAYRNVRALVPALAGLARVVAERDPRAARALAERAVELARGPDLTAARCALGRALLAAADPAGAVRVAEHAADQARRHHDPAGLAEALRLCATGTDDPRLARAALVEAVAILRAAQAPVDVDQVIVQLGRRPGASTAERVEARVAADRLAAVGVPVSESGPADAVVIHTLGRFEVLVGGEPVPEPAWQSRKARHLLRILVTRRGRPAGREELAELLWPGSDPDRARHRLSVLLSTLRAVLDPRRRAPADRYVLSSRTAVALDLENLHLDVELFRGEAVHGLRLFDQGESDAARGALVLAERRYRGDFLLDQPYDDWAVPVRDEARRLYLRVVLALAAIARRRNDLEEAAEHLRRALRTEPYDEGAHRELIAVLTEAGRHGEAEQAYARYGRAMAAIGVPLRPVSRLTVGPE</sequence>
<name>A0ABV8KNB0_9ACTN</name>
<dbReference type="InterPro" id="IPR005158">
    <property type="entry name" value="BTAD"/>
</dbReference>
<dbReference type="InterPro" id="IPR051677">
    <property type="entry name" value="AfsR-DnrI-RedD_regulator"/>
</dbReference>
<evidence type="ECO:0000256" key="1">
    <source>
        <dbReference type="ARBA" id="ARBA00005820"/>
    </source>
</evidence>
<dbReference type="Pfam" id="PF03704">
    <property type="entry name" value="BTAD"/>
    <property type="match status" value="1"/>
</dbReference>
<dbReference type="InterPro" id="IPR036388">
    <property type="entry name" value="WH-like_DNA-bd_sf"/>
</dbReference>
<dbReference type="RefSeq" id="WP_377546457.1">
    <property type="nucleotide sequence ID" value="NZ_JBHSBN010000010.1"/>
</dbReference>
<dbReference type="PANTHER" id="PTHR35807">
    <property type="entry name" value="TRANSCRIPTIONAL REGULATOR REDD-RELATED"/>
    <property type="match status" value="1"/>
</dbReference>
<gene>
    <name evidence="7" type="ORF">ACFOX0_16345</name>
</gene>
<comment type="caution">
    <text evidence="7">The sequence shown here is derived from an EMBL/GenBank/DDBJ whole genome shotgun (WGS) entry which is preliminary data.</text>
</comment>
<protein>
    <submittedName>
        <fullName evidence="7">BTAD domain-containing putative transcriptional regulator</fullName>
    </submittedName>
</protein>
<proteinExistence type="inferred from homology"/>
<evidence type="ECO:0000256" key="3">
    <source>
        <dbReference type="PROSITE-ProRule" id="PRU00339"/>
    </source>
</evidence>
<evidence type="ECO:0000256" key="5">
    <source>
        <dbReference type="SAM" id="MobiDB-lite"/>
    </source>
</evidence>
<keyword evidence="8" id="KW-1185">Reference proteome</keyword>
<keyword evidence="2 4" id="KW-0238">DNA-binding</keyword>
<dbReference type="InterPro" id="IPR016032">
    <property type="entry name" value="Sig_transdc_resp-reg_C-effctor"/>
</dbReference>
<dbReference type="PANTHER" id="PTHR35807:SF2">
    <property type="entry name" value="TRANSCRIPTIONAL ACTIVATOR DOMAIN"/>
    <property type="match status" value="1"/>
</dbReference>
<dbReference type="EMBL" id="JBHSBN010000010">
    <property type="protein sequence ID" value="MFC4107488.1"/>
    <property type="molecule type" value="Genomic_DNA"/>
</dbReference>
<dbReference type="SMART" id="SM00028">
    <property type="entry name" value="TPR"/>
    <property type="match status" value="4"/>
</dbReference>
<dbReference type="SMART" id="SM01043">
    <property type="entry name" value="BTAD"/>
    <property type="match status" value="1"/>
</dbReference>
<dbReference type="SMART" id="SM00862">
    <property type="entry name" value="Trans_reg_C"/>
    <property type="match status" value="1"/>
</dbReference>
<dbReference type="Gene3D" id="1.25.40.10">
    <property type="entry name" value="Tetratricopeptide repeat domain"/>
    <property type="match status" value="2"/>
</dbReference>
<comment type="similarity">
    <text evidence="1">Belongs to the AfsR/DnrI/RedD regulatory family.</text>
</comment>
<dbReference type="SUPFAM" id="SSF46894">
    <property type="entry name" value="C-terminal effector domain of the bipartite response regulators"/>
    <property type="match status" value="1"/>
</dbReference>
<dbReference type="InterPro" id="IPR001867">
    <property type="entry name" value="OmpR/PhoB-type_DNA-bd"/>
</dbReference>
<dbReference type="SUPFAM" id="SSF48452">
    <property type="entry name" value="TPR-like"/>
    <property type="match status" value="2"/>
</dbReference>
<feature type="DNA-binding region" description="OmpR/PhoB-type" evidence="4">
    <location>
        <begin position="798"/>
        <end position="909"/>
    </location>
</feature>
<reference evidence="8" key="1">
    <citation type="journal article" date="2019" name="Int. J. Syst. Evol. Microbiol.">
        <title>The Global Catalogue of Microorganisms (GCM) 10K type strain sequencing project: providing services to taxonomists for standard genome sequencing and annotation.</title>
        <authorList>
            <consortium name="The Broad Institute Genomics Platform"/>
            <consortium name="The Broad Institute Genome Sequencing Center for Infectious Disease"/>
            <person name="Wu L."/>
            <person name="Ma J."/>
        </authorList>
    </citation>
    <scope>NUCLEOTIDE SEQUENCE [LARGE SCALE GENOMIC DNA]</scope>
    <source>
        <strain evidence="8">2902at01</strain>
    </source>
</reference>
<evidence type="ECO:0000313" key="8">
    <source>
        <dbReference type="Proteomes" id="UP001595868"/>
    </source>
</evidence>
<feature type="repeat" description="TPR" evidence="3">
    <location>
        <begin position="973"/>
        <end position="1006"/>
    </location>
</feature>
<evidence type="ECO:0000259" key="6">
    <source>
        <dbReference type="PROSITE" id="PS51755"/>
    </source>
</evidence>
<dbReference type="InterPro" id="IPR011990">
    <property type="entry name" value="TPR-like_helical_dom_sf"/>
</dbReference>
<evidence type="ECO:0000313" key="7">
    <source>
        <dbReference type="EMBL" id="MFC4107488.1"/>
    </source>
</evidence>
<dbReference type="Gene3D" id="1.10.10.10">
    <property type="entry name" value="Winged helix-like DNA-binding domain superfamily/Winged helix DNA-binding domain"/>
    <property type="match status" value="1"/>
</dbReference>
<feature type="region of interest" description="Disordered" evidence="5">
    <location>
        <begin position="462"/>
        <end position="482"/>
    </location>
</feature>
<accession>A0ABV8KNB0</accession>
<evidence type="ECO:0000256" key="4">
    <source>
        <dbReference type="PROSITE-ProRule" id="PRU01091"/>
    </source>
</evidence>
<dbReference type="SUPFAM" id="SSF52540">
    <property type="entry name" value="P-loop containing nucleoside triphosphate hydrolases"/>
    <property type="match status" value="1"/>
</dbReference>
<organism evidence="7 8">
    <name type="scientific">Micromonospora zhanjiangensis</name>
    <dbReference type="NCBI Taxonomy" id="1522057"/>
    <lineage>
        <taxon>Bacteria</taxon>
        <taxon>Bacillati</taxon>
        <taxon>Actinomycetota</taxon>
        <taxon>Actinomycetes</taxon>
        <taxon>Micromonosporales</taxon>
        <taxon>Micromonosporaceae</taxon>
        <taxon>Micromonospora</taxon>
    </lineage>
</organism>
<dbReference type="InterPro" id="IPR019734">
    <property type="entry name" value="TPR_rpt"/>
</dbReference>
<feature type="domain" description="OmpR/PhoB-type" evidence="6">
    <location>
        <begin position="798"/>
        <end position="909"/>
    </location>
</feature>
<dbReference type="PROSITE" id="PS51755">
    <property type="entry name" value="OMPR_PHOB"/>
    <property type="match status" value="1"/>
</dbReference>
<dbReference type="Proteomes" id="UP001595868">
    <property type="component" value="Unassembled WGS sequence"/>
</dbReference>
<evidence type="ECO:0000256" key="2">
    <source>
        <dbReference type="ARBA" id="ARBA00023125"/>
    </source>
</evidence>
<dbReference type="InterPro" id="IPR027417">
    <property type="entry name" value="P-loop_NTPase"/>
</dbReference>
<keyword evidence="3" id="KW-0802">TPR repeat</keyword>
<dbReference type="PROSITE" id="PS50005">
    <property type="entry name" value="TPR"/>
    <property type="match status" value="1"/>
</dbReference>